<dbReference type="InterPro" id="IPR010255">
    <property type="entry name" value="Haem_peroxidase_sf"/>
</dbReference>
<comment type="similarity">
    <text evidence="2">Belongs to the peroxidase family. Cytochrome c peroxidase subfamily.</text>
</comment>
<keyword evidence="5" id="KW-0479">Metal-binding</keyword>
<dbReference type="PROSITE" id="PS00436">
    <property type="entry name" value="PEROXIDASE_2"/>
    <property type="match status" value="1"/>
</dbReference>
<keyword evidence="4" id="KW-0349">Heme</keyword>
<feature type="region of interest" description="Disordered" evidence="9">
    <location>
        <begin position="317"/>
        <end position="359"/>
    </location>
</feature>
<dbReference type="Gene3D" id="1.10.520.10">
    <property type="match status" value="1"/>
</dbReference>
<feature type="compositionally biased region" description="Low complexity" evidence="9">
    <location>
        <begin position="330"/>
        <end position="343"/>
    </location>
</feature>
<dbReference type="FunFam" id="1.10.520.10:FF:000005">
    <property type="entry name" value="Cytochrome c peroxidase"/>
    <property type="match status" value="1"/>
</dbReference>
<dbReference type="GO" id="GO:0034599">
    <property type="term" value="P:cellular response to oxidative stress"/>
    <property type="evidence" value="ECO:0007669"/>
    <property type="project" value="InterPro"/>
</dbReference>
<dbReference type="VEuPathDB" id="FungiDB:PV07_03175"/>
<dbReference type="SUPFAM" id="SSF48113">
    <property type="entry name" value="Heme-dependent peroxidases"/>
    <property type="match status" value="1"/>
</dbReference>
<dbReference type="PANTHER" id="PTHR31356:SF36">
    <property type="entry name" value="L-ASCORBATE PEROXIDASE 3"/>
    <property type="match status" value="1"/>
</dbReference>
<evidence type="ECO:0000256" key="6">
    <source>
        <dbReference type="ARBA" id="ARBA00023002"/>
    </source>
</evidence>
<name>A0A0D2D766_9EURO</name>
<dbReference type="EMBL" id="KN847041">
    <property type="protein sequence ID" value="KIW31534.1"/>
    <property type="molecule type" value="Genomic_DNA"/>
</dbReference>
<dbReference type="Pfam" id="PF00141">
    <property type="entry name" value="peroxidase"/>
    <property type="match status" value="1"/>
</dbReference>
<organism evidence="11 12">
    <name type="scientific">Cladophialophora immunda</name>
    <dbReference type="NCBI Taxonomy" id="569365"/>
    <lineage>
        <taxon>Eukaryota</taxon>
        <taxon>Fungi</taxon>
        <taxon>Dikarya</taxon>
        <taxon>Ascomycota</taxon>
        <taxon>Pezizomycotina</taxon>
        <taxon>Eurotiomycetes</taxon>
        <taxon>Chaetothyriomycetidae</taxon>
        <taxon>Chaetothyriales</taxon>
        <taxon>Herpotrichiellaceae</taxon>
        <taxon>Cladophialophora</taxon>
    </lineage>
</organism>
<feature type="domain" description="Plant heme peroxidase family profile" evidence="10">
    <location>
        <begin position="92"/>
        <end position="318"/>
    </location>
</feature>
<dbReference type="Proteomes" id="UP000054466">
    <property type="component" value="Unassembled WGS sequence"/>
</dbReference>
<evidence type="ECO:0000256" key="1">
    <source>
        <dbReference type="ARBA" id="ARBA00003917"/>
    </source>
</evidence>
<evidence type="ECO:0000256" key="4">
    <source>
        <dbReference type="ARBA" id="ARBA00022617"/>
    </source>
</evidence>
<dbReference type="GO" id="GO:0042744">
    <property type="term" value="P:hydrogen peroxide catabolic process"/>
    <property type="evidence" value="ECO:0007669"/>
    <property type="project" value="TreeGrafter"/>
</dbReference>
<dbReference type="EC" id="1.11.1.-" evidence="8"/>
<reference evidence="11 12" key="1">
    <citation type="submission" date="2015-01" db="EMBL/GenBank/DDBJ databases">
        <title>The Genome Sequence of Cladophialophora immunda CBS83496.</title>
        <authorList>
            <consortium name="The Broad Institute Genomics Platform"/>
            <person name="Cuomo C."/>
            <person name="de Hoog S."/>
            <person name="Gorbushina A."/>
            <person name="Stielow B."/>
            <person name="Teixiera M."/>
            <person name="Abouelleil A."/>
            <person name="Chapman S.B."/>
            <person name="Priest M."/>
            <person name="Young S.K."/>
            <person name="Wortman J."/>
            <person name="Nusbaum C."/>
            <person name="Birren B."/>
        </authorList>
    </citation>
    <scope>NUCLEOTIDE SEQUENCE [LARGE SCALE GENOMIC DNA]</scope>
    <source>
        <strain evidence="11 12">CBS 83496</strain>
    </source>
</reference>
<evidence type="ECO:0000256" key="7">
    <source>
        <dbReference type="ARBA" id="ARBA00023004"/>
    </source>
</evidence>
<dbReference type="PANTHER" id="PTHR31356">
    <property type="entry name" value="THYLAKOID LUMENAL 29 KDA PROTEIN, CHLOROPLASTIC-RELATED"/>
    <property type="match status" value="1"/>
</dbReference>
<comment type="function">
    <text evidence="1">Destroys radicals which are normally produced within the cells and which are toxic to biological systems.</text>
</comment>
<dbReference type="GO" id="GO:0004601">
    <property type="term" value="F:peroxidase activity"/>
    <property type="evidence" value="ECO:0007669"/>
    <property type="project" value="UniProtKB-KW"/>
</dbReference>
<dbReference type="GeneID" id="27342369"/>
<keyword evidence="6 8" id="KW-0560">Oxidoreductase</keyword>
<accession>A0A0D2D766</accession>
<evidence type="ECO:0000256" key="9">
    <source>
        <dbReference type="SAM" id="MobiDB-lite"/>
    </source>
</evidence>
<evidence type="ECO:0000313" key="12">
    <source>
        <dbReference type="Proteomes" id="UP000054466"/>
    </source>
</evidence>
<feature type="region of interest" description="Disordered" evidence="9">
    <location>
        <begin position="1"/>
        <end position="27"/>
    </location>
</feature>
<dbReference type="GO" id="GO:0046872">
    <property type="term" value="F:metal ion binding"/>
    <property type="evidence" value="ECO:0007669"/>
    <property type="project" value="UniProtKB-UniRule"/>
</dbReference>
<dbReference type="RefSeq" id="XP_016251750.1">
    <property type="nucleotide sequence ID" value="XM_016389848.1"/>
</dbReference>
<proteinExistence type="inferred from homology"/>
<evidence type="ECO:0000256" key="2">
    <source>
        <dbReference type="ARBA" id="ARBA00005997"/>
    </source>
</evidence>
<dbReference type="InterPro" id="IPR019794">
    <property type="entry name" value="Peroxidases_AS"/>
</dbReference>
<evidence type="ECO:0000259" key="10">
    <source>
        <dbReference type="PROSITE" id="PS50873"/>
    </source>
</evidence>
<dbReference type="InterPro" id="IPR044831">
    <property type="entry name" value="Ccp1-like"/>
</dbReference>
<dbReference type="PRINTS" id="PR00459">
    <property type="entry name" value="ASPEROXIDASE"/>
</dbReference>
<evidence type="ECO:0000256" key="3">
    <source>
        <dbReference type="ARBA" id="ARBA00022559"/>
    </source>
</evidence>
<dbReference type="InterPro" id="IPR002207">
    <property type="entry name" value="Peroxidase_I"/>
</dbReference>
<evidence type="ECO:0000256" key="5">
    <source>
        <dbReference type="ARBA" id="ARBA00022723"/>
    </source>
</evidence>
<feature type="compositionally biased region" description="Polar residues" evidence="9">
    <location>
        <begin position="344"/>
        <end position="359"/>
    </location>
</feature>
<gene>
    <name evidence="11" type="ORF">PV07_03175</name>
</gene>
<protein>
    <recommendedName>
        <fullName evidence="8">Peroxidase</fullName>
        <ecNumber evidence="8">1.11.1.-</ecNumber>
    </recommendedName>
</protein>
<evidence type="ECO:0000256" key="8">
    <source>
        <dbReference type="RuleBase" id="RU363051"/>
    </source>
</evidence>
<dbReference type="PRINTS" id="PR00458">
    <property type="entry name" value="PEROXIDASE"/>
</dbReference>
<dbReference type="Gene3D" id="1.10.420.10">
    <property type="entry name" value="Peroxidase, domain 2"/>
    <property type="match status" value="1"/>
</dbReference>
<dbReference type="GO" id="GO:0000302">
    <property type="term" value="P:response to reactive oxygen species"/>
    <property type="evidence" value="ECO:0007669"/>
    <property type="project" value="TreeGrafter"/>
</dbReference>
<evidence type="ECO:0000313" key="11">
    <source>
        <dbReference type="EMBL" id="KIW31534.1"/>
    </source>
</evidence>
<sequence>MSTTPAPSSGRPDTHQEPHPPSPSANQLAQVKQAIVSLLDQPGYDDGSAGPVLVRLAWHSAGTYCAQTDTGGSNGAGMRYEKEGGDPANAGLQHARAFLEPVKRQFPWITYADLWTLAGAVAIRAMGGPEIAWMGGRTDFADDAQVPPRGRLPDGAQGADHLRAVFYRMGFTDREIVCLSGAHTLGRCHADRSGFEGKWVNNPTRFSNTYFKLLRMHDWKRKTLRNGLVQYVYVEEEEDHDGDDHAAEEVEEEEEGLMMLPSDMALLEDTRFRVWVDRYADDKDLFFADFAAVFAKLLELGLRRDPVSGAVLNRENRQAGYRSAPKKSDAPTAAAAAAAPAPAQVSTSRTNGSARTSKL</sequence>
<dbReference type="HOGENOM" id="CLU_036959_0_1_1"/>
<dbReference type="AlphaFoldDB" id="A0A0D2D766"/>
<dbReference type="PROSITE" id="PS50873">
    <property type="entry name" value="PEROXIDASE_4"/>
    <property type="match status" value="1"/>
</dbReference>
<dbReference type="STRING" id="569365.A0A0D2D766"/>
<keyword evidence="12" id="KW-1185">Reference proteome</keyword>
<dbReference type="GO" id="GO:0020037">
    <property type="term" value="F:heme binding"/>
    <property type="evidence" value="ECO:0007669"/>
    <property type="project" value="UniProtKB-UniRule"/>
</dbReference>
<dbReference type="InterPro" id="IPR002016">
    <property type="entry name" value="Haem_peroxidase"/>
</dbReference>
<keyword evidence="3 8" id="KW-0575">Peroxidase</keyword>
<dbReference type="OrthoDB" id="2859658at2759"/>
<dbReference type="FunFam" id="1.10.420.10:FF:000009">
    <property type="entry name" value="Ascorbate peroxidase"/>
    <property type="match status" value="1"/>
</dbReference>
<keyword evidence="7" id="KW-0408">Iron</keyword>